<dbReference type="AlphaFoldDB" id="A0A8C2YAG4"/>
<evidence type="ECO:0000256" key="1">
    <source>
        <dbReference type="PROSITE-ProRule" id="PRU00076"/>
    </source>
</evidence>
<gene>
    <name evidence="5" type="primary">LOC107320658</name>
</gene>
<dbReference type="Ensembl" id="ENSCJPT00005017446.1">
    <property type="protein sequence ID" value="ENSCJPP00005011989.1"/>
    <property type="gene ID" value="ENSCJPG00005010233.1"/>
</dbReference>
<organism evidence="5 6">
    <name type="scientific">Coturnix japonica</name>
    <name type="common">Japanese quail</name>
    <name type="synonym">Coturnix coturnix japonica</name>
    <dbReference type="NCBI Taxonomy" id="93934"/>
    <lineage>
        <taxon>Eukaryota</taxon>
        <taxon>Metazoa</taxon>
        <taxon>Chordata</taxon>
        <taxon>Craniata</taxon>
        <taxon>Vertebrata</taxon>
        <taxon>Euteleostomi</taxon>
        <taxon>Archelosauria</taxon>
        <taxon>Archosauria</taxon>
        <taxon>Dinosauria</taxon>
        <taxon>Saurischia</taxon>
        <taxon>Theropoda</taxon>
        <taxon>Coelurosauria</taxon>
        <taxon>Aves</taxon>
        <taxon>Neognathae</taxon>
        <taxon>Galloanserae</taxon>
        <taxon>Galliformes</taxon>
        <taxon>Phasianidae</taxon>
        <taxon>Perdicinae</taxon>
        <taxon>Coturnix</taxon>
    </lineage>
</organism>
<protein>
    <submittedName>
        <fullName evidence="5">Mucin-5B-like</fullName>
    </submittedName>
</protein>
<feature type="transmembrane region" description="Helical" evidence="3">
    <location>
        <begin position="693"/>
        <end position="716"/>
    </location>
</feature>
<evidence type="ECO:0000313" key="5">
    <source>
        <dbReference type="Ensembl" id="ENSCJPP00005011989.1"/>
    </source>
</evidence>
<reference evidence="5" key="2">
    <citation type="submission" date="2025-08" db="UniProtKB">
        <authorList>
            <consortium name="Ensembl"/>
        </authorList>
    </citation>
    <scope>IDENTIFICATION</scope>
</reference>
<dbReference type="Gene3D" id="2.10.25.10">
    <property type="entry name" value="Laminin"/>
    <property type="match status" value="1"/>
</dbReference>
<evidence type="ECO:0000259" key="4">
    <source>
        <dbReference type="PROSITE" id="PS50026"/>
    </source>
</evidence>
<name>A0A8C2YAG4_COTJA</name>
<sequence length="889" mass="91564">MRTEFTQSWGGSTSPSYLKPQGRGATILPSDSRAGTPQGHTTDSPMPGTSGTLPFVGGMQNLQSSPGELGRMHQVLAGTGPAGESHPLQGTTMAWLGPHATSHPSMLSPGVGGRGGLIWHPRGPGASTALLPMESHLPPDHSTTATATGVMSPGLEGAPDLTTEVLVLPSTQGPPGPNRDPMNQTWHISALPREAPTSPGPQLSLGLSPTADTPPVASPGHEHAVSPQVPVWAGDAEPWAVTAPLSTTLPAAPSSPLQPALTQPSSSPLLLSFAISSISSITTTTSITTTVASTATATATSTDTATSPTLLRDERTALPEPSTAACQGAVEELTRGPRVVPGSPHQPTDPPRDAESPQPQSSPTERPHAGPTCVTPNPAAAGRATPVFITEDQPPLLRGGPRGDPPGAAGAGGGGDAELPPVPAASLLRVPCELALDMTFVPALRDPTSHERHVLLSGFNRTVSVGPPSGLEGGSGTVPNGSRGSHAGDGPAGGGARLRAPRGDGRQVGTAPRCPAIPRWCGEFWGAAAVPCPAGRAEPVGWSCATTRCSRPSSCGRRRWARSWTRRCAPAERRRWAQPESCGTRRAVSAGGGRGARRPSGGVKRHRPPVLCPVLPAAPEPCAALFSCPDGFACVVGSDGNATCTSLCHRDYCRNHGVCAHPRGRGPLCRCPAGSDVWFVGLRCERRVTLSGLLGAAAGALLGVVLLGVAVGAAVVRRFRALLREARAEQGRSRWVRAGRGAGPNERPLGTDGAPELRSAHRPQLPPLLPPGRGRGPALGALVAGLGQFAGQPRLQPLRGAPAPAPPGRRLLLPPGPARRRAVSGAARPWARVRAGLRDGELRGRAQHHAGSQVRRRRDLVRHGAGRGGFLLCKERCRKARSCSGNTGL</sequence>
<feature type="region of interest" description="Disordered" evidence="2">
    <location>
        <begin position="460"/>
        <end position="509"/>
    </location>
</feature>
<dbReference type="InterPro" id="IPR000742">
    <property type="entry name" value="EGF"/>
</dbReference>
<dbReference type="GeneTree" id="ENSGT00960000187431"/>
<evidence type="ECO:0000256" key="3">
    <source>
        <dbReference type="SAM" id="Phobius"/>
    </source>
</evidence>
<feature type="compositionally biased region" description="Polar residues" evidence="2">
    <location>
        <begin position="33"/>
        <end position="52"/>
    </location>
</feature>
<feature type="domain" description="EGF-like" evidence="4">
    <location>
        <begin position="645"/>
        <end position="685"/>
    </location>
</feature>
<feature type="compositionally biased region" description="Polar residues" evidence="2">
    <location>
        <begin position="1"/>
        <end position="16"/>
    </location>
</feature>
<dbReference type="Proteomes" id="UP000694412">
    <property type="component" value="Chromosome 14"/>
</dbReference>
<feature type="region of interest" description="Disordered" evidence="2">
    <location>
        <begin position="192"/>
        <end position="224"/>
    </location>
</feature>
<accession>A0A8C2YAG4</accession>
<feature type="region of interest" description="Disordered" evidence="2">
    <location>
        <begin position="292"/>
        <end position="311"/>
    </location>
</feature>
<reference evidence="5" key="3">
    <citation type="submission" date="2025-09" db="UniProtKB">
        <authorList>
            <consortium name="Ensembl"/>
        </authorList>
    </citation>
    <scope>IDENTIFICATION</scope>
</reference>
<feature type="region of interest" description="Disordered" evidence="2">
    <location>
        <begin position="799"/>
        <end position="827"/>
    </location>
</feature>
<feature type="compositionally biased region" description="Low complexity" evidence="2">
    <location>
        <begin position="292"/>
        <end position="310"/>
    </location>
</feature>
<feature type="compositionally biased region" description="Low complexity" evidence="2">
    <location>
        <begin position="799"/>
        <end position="813"/>
    </location>
</feature>
<feature type="region of interest" description="Disordered" evidence="2">
    <location>
        <begin position="1"/>
        <end position="52"/>
    </location>
</feature>
<keyword evidence="6" id="KW-1185">Reference proteome</keyword>
<keyword evidence="3" id="KW-1133">Transmembrane helix</keyword>
<feature type="region of interest" description="Disordered" evidence="2">
    <location>
        <begin position="333"/>
        <end position="422"/>
    </location>
</feature>
<dbReference type="PROSITE" id="PS50026">
    <property type="entry name" value="EGF_3"/>
    <property type="match status" value="1"/>
</dbReference>
<keyword evidence="3" id="KW-0812">Transmembrane</keyword>
<evidence type="ECO:0000313" key="6">
    <source>
        <dbReference type="Proteomes" id="UP000694412"/>
    </source>
</evidence>
<reference evidence="5" key="1">
    <citation type="submission" date="2015-11" db="EMBL/GenBank/DDBJ databases">
        <authorList>
            <consortium name="International Coturnix japonica Genome Analysis Consortium"/>
            <person name="Warren W."/>
            <person name="Burt D.W."/>
            <person name="Antin P.B."/>
            <person name="Lanford R."/>
            <person name="Gros J."/>
            <person name="Wilson R.K."/>
        </authorList>
    </citation>
    <scope>NUCLEOTIDE SEQUENCE [LARGE SCALE GENOMIC DNA]</scope>
</reference>
<keyword evidence="3" id="KW-0472">Membrane</keyword>
<feature type="region of interest" description="Disordered" evidence="2">
    <location>
        <begin position="738"/>
        <end position="762"/>
    </location>
</feature>
<keyword evidence="1" id="KW-0245">EGF-like domain</keyword>
<proteinExistence type="predicted"/>
<evidence type="ECO:0000256" key="2">
    <source>
        <dbReference type="SAM" id="MobiDB-lite"/>
    </source>
</evidence>
<comment type="caution">
    <text evidence="1">Lacks conserved residue(s) required for the propagation of feature annotation.</text>
</comment>
<feature type="region of interest" description="Disordered" evidence="2">
    <location>
        <begin position="580"/>
        <end position="605"/>
    </location>
</feature>